<dbReference type="Gene3D" id="3.40.50.2300">
    <property type="match status" value="1"/>
</dbReference>
<feature type="modified residue" description="4-aspartylphosphate" evidence="1">
    <location>
        <position position="58"/>
    </location>
</feature>
<dbReference type="GO" id="GO:0000160">
    <property type="term" value="P:phosphorelay signal transduction system"/>
    <property type="evidence" value="ECO:0007669"/>
    <property type="project" value="InterPro"/>
</dbReference>
<evidence type="ECO:0000313" key="4">
    <source>
        <dbReference type="Proteomes" id="UP001239257"/>
    </source>
</evidence>
<keyword evidence="1" id="KW-0597">Phosphoprotein</keyword>
<dbReference type="PANTHER" id="PTHR43228">
    <property type="entry name" value="TWO-COMPONENT RESPONSE REGULATOR"/>
    <property type="match status" value="1"/>
</dbReference>
<reference evidence="3" key="1">
    <citation type="submission" date="2022-02" db="EMBL/GenBank/DDBJ databases">
        <title>Emergence and expansion in Europe of a Vibrio aestuarianus clonal complex pathogenic for oysters.</title>
        <authorList>
            <person name="Mesnil A."/>
            <person name="Travers M.-A."/>
        </authorList>
    </citation>
    <scope>NUCLEOTIDE SEQUENCE</scope>
    <source>
        <strain evidence="3">U29</strain>
    </source>
</reference>
<dbReference type="AlphaFoldDB" id="A0AAX3U5Q4"/>
<feature type="domain" description="Response regulatory" evidence="2">
    <location>
        <begin position="6"/>
        <end position="127"/>
    </location>
</feature>
<dbReference type="InterPro" id="IPR001789">
    <property type="entry name" value="Sig_transdc_resp-reg_receiver"/>
</dbReference>
<accession>A0AAX3U5Q4</accession>
<dbReference type="SUPFAM" id="SSF52172">
    <property type="entry name" value="CheY-like"/>
    <property type="match status" value="1"/>
</dbReference>
<dbReference type="SUPFAM" id="SSF48452">
    <property type="entry name" value="TPR-like"/>
    <property type="match status" value="1"/>
</dbReference>
<dbReference type="InterPro" id="IPR052048">
    <property type="entry name" value="ST_Response_Regulator"/>
</dbReference>
<gene>
    <name evidence="3" type="ORF">PYE51_06395</name>
</gene>
<dbReference type="InterPro" id="IPR014460">
    <property type="entry name" value="Sig_transdc_resp-reg_VieB"/>
</dbReference>
<organism evidence="3 4">
    <name type="scientific">Vibrio aestuarianus</name>
    <dbReference type="NCBI Taxonomy" id="28171"/>
    <lineage>
        <taxon>Bacteria</taxon>
        <taxon>Pseudomonadati</taxon>
        <taxon>Pseudomonadota</taxon>
        <taxon>Gammaproteobacteria</taxon>
        <taxon>Vibrionales</taxon>
        <taxon>Vibrionaceae</taxon>
        <taxon>Vibrio</taxon>
    </lineage>
</organism>
<evidence type="ECO:0000313" key="3">
    <source>
        <dbReference type="EMBL" id="WGK82870.1"/>
    </source>
</evidence>
<dbReference type="RefSeq" id="WP_274678187.1">
    <property type="nucleotide sequence ID" value="NZ_CP118709.1"/>
</dbReference>
<dbReference type="Proteomes" id="UP001239257">
    <property type="component" value="Chromosome 1"/>
</dbReference>
<sequence>MFSKLKVLIADDAPIVIASLRSMLLKLGFSDDNVFHTKSPKACIYAASRELFDIFICDYNFGKGLNGKQTFEELKHYKLLKDDAVFILVTAESSAAVVRSIVELKPDEYILKPFNISRLKERISAAICRKRALQRIYSADLQGDAELGLQACDDLEPFNPEYYFIIQKFRGEFLSKLERYDKAKVVYEDTLERKSLDWAKIGLANALKNTGKEYEAAEIINSMLAETPHNPSVRLEAASISLFNKDIPDAIRHLSLASSIVPGNSERELVIANLCLSVGDSAAALERYKYYVEINKETYRNNTFSRLNFIRMHLYALRSEEPDKKEKRLLEVKSLLRELYNGEQSGALLNQLELVAAHIAMEENQFAYAVSILNKLYKTKPFHHFYDYYHFTWLLNIMSYDSEFSKAINWCHDSLVKNESEILFESNIALAASLKQANADKLKWLEEKYLALQDEQLDIETLLNLYMEILNRCPTLRTVCLKVVTILSRYWPQGMGFQQVEKIVERCDNTIRQLMSEEELKKIAYQQLYDSVLQHKNIQLDS</sequence>
<proteinExistence type="predicted"/>
<name>A0AAX3U5Q4_9VIBR</name>
<dbReference type="CDD" id="cd17589">
    <property type="entry name" value="REC_TPR"/>
    <property type="match status" value="1"/>
</dbReference>
<dbReference type="InterPro" id="IPR011990">
    <property type="entry name" value="TPR-like_helical_dom_sf"/>
</dbReference>
<dbReference type="Gene3D" id="1.25.40.10">
    <property type="entry name" value="Tetratricopeptide repeat domain"/>
    <property type="match status" value="1"/>
</dbReference>
<dbReference type="PANTHER" id="PTHR43228:SF1">
    <property type="entry name" value="TWO-COMPONENT RESPONSE REGULATOR ARR22"/>
    <property type="match status" value="1"/>
</dbReference>
<evidence type="ECO:0000259" key="2">
    <source>
        <dbReference type="PROSITE" id="PS50110"/>
    </source>
</evidence>
<evidence type="ECO:0000256" key="1">
    <source>
        <dbReference type="PROSITE-ProRule" id="PRU00169"/>
    </source>
</evidence>
<dbReference type="PROSITE" id="PS50110">
    <property type="entry name" value="RESPONSE_REGULATORY"/>
    <property type="match status" value="1"/>
</dbReference>
<dbReference type="PIRSF" id="PIRSF011521">
    <property type="entry name" value="VieB"/>
    <property type="match status" value="1"/>
</dbReference>
<dbReference type="InterPro" id="IPR011006">
    <property type="entry name" value="CheY-like_superfamily"/>
</dbReference>
<dbReference type="EMBL" id="CP118709">
    <property type="protein sequence ID" value="WGK82870.1"/>
    <property type="molecule type" value="Genomic_DNA"/>
</dbReference>
<dbReference type="SMART" id="SM00448">
    <property type="entry name" value="REC"/>
    <property type="match status" value="1"/>
</dbReference>
<protein>
    <submittedName>
        <fullName evidence="3">Response regulator</fullName>
    </submittedName>
</protein>
<dbReference type="Pfam" id="PF00072">
    <property type="entry name" value="Response_reg"/>
    <property type="match status" value="1"/>
</dbReference>